<gene>
    <name evidence="4" type="ORF">IFM89_030168</name>
</gene>
<evidence type="ECO:0000313" key="5">
    <source>
        <dbReference type="Proteomes" id="UP000631114"/>
    </source>
</evidence>
<dbReference type="InterPro" id="IPR002885">
    <property type="entry name" value="PPR_rpt"/>
</dbReference>
<dbReference type="Pfam" id="PF01535">
    <property type="entry name" value="PPR"/>
    <property type="match status" value="5"/>
</dbReference>
<dbReference type="PANTHER" id="PTHR47939">
    <property type="entry name" value="MEMBRANE-ASSOCIATED SALT-INDUCIBLE PROTEIN-LIKE"/>
    <property type="match status" value="1"/>
</dbReference>
<dbReference type="AlphaFoldDB" id="A0A835LC59"/>
<organism evidence="4 5">
    <name type="scientific">Coptis chinensis</name>
    <dbReference type="NCBI Taxonomy" id="261450"/>
    <lineage>
        <taxon>Eukaryota</taxon>
        <taxon>Viridiplantae</taxon>
        <taxon>Streptophyta</taxon>
        <taxon>Embryophyta</taxon>
        <taxon>Tracheophyta</taxon>
        <taxon>Spermatophyta</taxon>
        <taxon>Magnoliopsida</taxon>
        <taxon>Ranunculales</taxon>
        <taxon>Ranunculaceae</taxon>
        <taxon>Coptidoideae</taxon>
        <taxon>Coptis</taxon>
    </lineage>
</organism>
<dbReference type="NCBIfam" id="TIGR00756">
    <property type="entry name" value="PPR"/>
    <property type="match status" value="2"/>
</dbReference>
<reference evidence="4 5" key="1">
    <citation type="submission" date="2020-10" db="EMBL/GenBank/DDBJ databases">
        <title>The Coptis chinensis genome and diversification of protoberbering-type alkaloids.</title>
        <authorList>
            <person name="Wang B."/>
            <person name="Shu S."/>
            <person name="Song C."/>
            <person name="Liu Y."/>
        </authorList>
    </citation>
    <scope>NUCLEOTIDE SEQUENCE [LARGE SCALE GENOMIC DNA]</scope>
    <source>
        <strain evidence="4">HL-2020</strain>
        <tissue evidence="4">Leaf</tissue>
    </source>
</reference>
<protein>
    <recommendedName>
        <fullName evidence="6">Pentatricopeptide repeat-containing protein</fullName>
    </recommendedName>
</protein>
<dbReference type="Gene3D" id="1.25.40.10">
    <property type="entry name" value="Tetratricopeptide repeat domain"/>
    <property type="match status" value="2"/>
</dbReference>
<dbReference type="PANTHER" id="PTHR47939:SF13">
    <property type="entry name" value="OS03G0201400 PROTEIN"/>
    <property type="match status" value="1"/>
</dbReference>
<evidence type="ECO:0000256" key="1">
    <source>
        <dbReference type="ARBA" id="ARBA00007626"/>
    </source>
</evidence>
<keyword evidence="5" id="KW-1185">Reference proteome</keyword>
<dbReference type="EMBL" id="JADFTS010000009">
    <property type="protein sequence ID" value="KAF9590018.1"/>
    <property type="molecule type" value="Genomic_DNA"/>
</dbReference>
<keyword evidence="2" id="KW-0677">Repeat</keyword>
<dbReference type="InterPro" id="IPR011990">
    <property type="entry name" value="TPR-like_helical_dom_sf"/>
</dbReference>
<dbReference type="PROSITE" id="PS51375">
    <property type="entry name" value="PPR"/>
    <property type="match status" value="1"/>
</dbReference>
<comment type="caution">
    <text evidence="4">The sequence shown here is derived from an EMBL/GenBank/DDBJ whole genome shotgun (WGS) entry which is preliminary data.</text>
</comment>
<feature type="repeat" description="PPR" evidence="3">
    <location>
        <begin position="153"/>
        <end position="187"/>
    </location>
</feature>
<sequence length="193" mass="22004">MLFERIGNVVSSLMEQLYEVIVYALCNAGKGDIVMKFYKEMVCKNIEVDMNLYNVLMNCLSRSGNILDVRLVGEDMINVSQVPQQKVYSCILRSFCFGRRIRESLQLLCELNNENIMLDPENFEVLVQGLCRDGKISDVLEICSIMKQNNVVDGDIYGSIINGYLRRNEVSKAFDMFRSMKESGHTPKASSLQ</sequence>
<evidence type="ECO:0000256" key="3">
    <source>
        <dbReference type="PROSITE-ProRule" id="PRU00708"/>
    </source>
</evidence>
<dbReference type="InterPro" id="IPR050667">
    <property type="entry name" value="PPR-containing_protein"/>
</dbReference>
<proteinExistence type="inferred from homology"/>
<name>A0A835LC59_9MAGN</name>
<dbReference type="Proteomes" id="UP000631114">
    <property type="component" value="Unassembled WGS sequence"/>
</dbReference>
<evidence type="ECO:0000313" key="4">
    <source>
        <dbReference type="EMBL" id="KAF9590018.1"/>
    </source>
</evidence>
<comment type="similarity">
    <text evidence="1">Belongs to the PPR family. P subfamily.</text>
</comment>
<evidence type="ECO:0008006" key="6">
    <source>
        <dbReference type="Google" id="ProtNLM"/>
    </source>
</evidence>
<accession>A0A835LC59</accession>
<evidence type="ECO:0000256" key="2">
    <source>
        <dbReference type="ARBA" id="ARBA00022737"/>
    </source>
</evidence>
<dbReference type="OrthoDB" id="185373at2759"/>